<dbReference type="EMBL" id="JBBPBM010000015">
    <property type="protein sequence ID" value="KAK8559079.1"/>
    <property type="molecule type" value="Genomic_DNA"/>
</dbReference>
<evidence type="ECO:0000256" key="1">
    <source>
        <dbReference type="SAM" id="MobiDB-lite"/>
    </source>
</evidence>
<reference evidence="2 3" key="1">
    <citation type="journal article" date="2024" name="G3 (Bethesda)">
        <title>Genome assembly of Hibiscus sabdariffa L. provides insights into metabolisms of medicinal natural products.</title>
        <authorList>
            <person name="Kim T."/>
        </authorList>
    </citation>
    <scope>NUCLEOTIDE SEQUENCE [LARGE SCALE GENOMIC DNA]</scope>
    <source>
        <strain evidence="2">TK-2024</strain>
        <tissue evidence="2">Old leaves</tissue>
    </source>
</reference>
<proteinExistence type="predicted"/>
<gene>
    <name evidence="2" type="ORF">V6N12_042364</name>
</gene>
<keyword evidence="3" id="KW-1185">Reference proteome</keyword>
<feature type="region of interest" description="Disordered" evidence="1">
    <location>
        <begin position="89"/>
        <end position="113"/>
    </location>
</feature>
<evidence type="ECO:0000313" key="3">
    <source>
        <dbReference type="Proteomes" id="UP001472677"/>
    </source>
</evidence>
<sequence length="113" mass="12402">MVVRKFENEGSTGTHGAVDDSVGAWLGYSMVKMGVGVRSLLGRWMSVGAFNETRVRAWWRCRLRREGSEGRGSDVDDVKMKASMVVKNGGKDGKIEDGDEDWELGSEGNGCRT</sequence>
<organism evidence="2 3">
    <name type="scientific">Hibiscus sabdariffa</name>
    <name type="common">roselle</name>
    <dbReference type="NCBI Taxonomy" id="183260"/>
    <lineage>
        <taxon>Eukaryota</taxon>
        <taxon>Viridiplantae</taxon>
        <taxon>Streptophyta</taxon>
        <taxon>Embryophyta</taxon>
        <taxon>Tracheophyta</taxon>
        <taxon>Spermatophyta</taxon>
        <taxon>Magnoliopsida</taxon>
        <taxon>eudicotyledons</taxon>
        <taxon>Gunneridae</taxon>
        <taxon>Pentapetalae</taxon>
        <taxon>rosids</taxon>
        <taxon>malvids</taxon>
        <taxon>Malvales</taxon>
        <taxon>Malvaceae</taxon>
        <taxon>Malvoideae</taxon>
        <taxon>Hibiscus</taxon>
    </lineage>
</organism>
<comment type="caution">
    <text evidence="2">The sequence shown here is derived from an EMBL/GenBank/DDBJ whole genome shotgun (WGS) entry which is preliminary data.</text>
</comment>
<name>A0ABR2EEZ8_9ROSI</name>
<protein>
    <submittedName>
        <fullName evidence="2">Uncharacterized protein</fullName>
    </submittedName>
</protein>
<evidence type="ECO:0000313" key="2">
    <source>
        <dbReference type="EMBL" id="KAK8559079.1"/>
    </source>
</evidence>
<accession>A0ABR2EEZ8</accession>
<dbReference type="Proteomes" id="UP001472677">
    <property type="component" value="Unassembled WGS sequence"/>
</dbReference>